<proteinExistence type="predicted"/>
<dbReference type="EMBL" id="JAGYWB010000014">
    <property type="protein sequence ID" value="KAI0498935.1"/>
    <property type="molecule type" value="Genomic_DNA"/>
</dbReference>
<dbReference type="AlphaFoldDB" id="A0A8T3AXS3"/>
<keyword evidence="2" id="KW-1185">Reference proteome</keyword>
<dbReference type="OrthoDB" id="1932046at2759"/>
<evidence type="ECO:0000313" key="1">
    <source>
        <dbReference type="EMBL" id="KAI0498935.1"/>
    </source>
</evidence>
<evidence type="ECO:0008006" key="3">
    <source>
        <dbReference type="Google" id="ProtNLM"/>
    </source>
</evidence>
<dbReference type="PANTHER" id="PTHR11439:SF483">
    <property type="entry name" value="PEPTIDE SYNTHASE GLIP-LIKE, PUTATIVE (AFU_ORTHOLOGUE AFUA_3G12920)-RELATED"/>
    <property type="match status" value="1"/>
</dbReference>
<evidence type="ECO:0000313" key="2">
    <source>
        <dbReference type="Proteomes" id="UP000829196"/>
    </source>
</evidence>
<dbReference type="Proteomes" id="UP000829196">
    <property type="component" value="Unassembled WGS sequence"/>
</dbReference>
<protein>
    <recommendedName>
        <fullName evidence="3">Mitochondrial protein</fullName>
    </recommendedName>
</protein>
<dbReference type="PANTHER" id="PTHR11439">
    <property type="entry name" value="GAG-POL-RELATED RETROTRANSPOSON"/>
    <property type="match status" value="1"/>
</dbReference>
<organism evidence="1 2">
    <name type="scientific">Dendrobium nobile</name>
    <name type="common">Orchid</name>
    <dbReference type="NCBI Taxonomy" id="94219"/>
    <lineage>
        <taxon>Eukaryota</taxon>
        <taxon>Viridiplantae</taxon>
        <taxon>Streptophyta</taxon>
        <taxon>Embryophyta</taxon>
        <taxon>Tracheophyta</taxon>
        <taxon>Spermatophyta</taxon>
        <taxon>Magnoliopsida</taxon>
        <taxon>Liliopsida</taxon>
        <taxon>Asparagales</taxon>
        <taxon>Orchidaceae</taxon>
        <taxon>Epidendroideae</taxon>
        <taxon>Malaxideae</taxon>
        <taxon>Dendrobiinae</taxon>
        <taxon>Dendrobium</taxon>
    </lineage>
</organism>
<reference evidence="1" key="1">
    <citation type="journal article" date="2022" name="Front. Genet.">
        <title>Chromosome-Scale Assembly of the Dendrobium nobile Genome Provides Insights Into the Molecular Mechanism of the Biosynthesis of the Medicinal Active Ingredient of Dendrobium.</title>
        <authorList>
            <person name="Xu Q."/>
            <person name="Niu S.-C."/>
            <person name="Li K.-L."/>
            <person name="Zheng P.-J."/>
            <person name="Zhang X.-J."/>
            <person name="Jia Y."/>
            <person name="Liu Y."/>
            <person name="Niu Y.-X."/>
            <person name="Yu L.-H."/>
            <person name="Chen D.-F."/>
            <person name="Zhang G.-Q."/>
        </authorList>
    </citation>
    <scope>NUCLEOTIDE SEQUENCE</scope>
    <source>
        <tissue evidence="1">Leaf</tissue>
    </source>
</reference>
<name>A0A8T3AXS3_DENNO</name>
<accession>A0A8T3AXS3</accession>
<comment type="caution">
    <text evidence="1">The sequence shown here is derived from an EMBL/GenBank/DDBJ whole genome shotgun (WGS) entry which is preliminary data.</text>
</comment>
<gene>
    <name evidence="1" type="ORF">KFK09_019833</name>
</gene>
<sequence>MWMILFLLAIIHLFKKFKQTMVKEFEMTGFGLMLFFLGIKVKQIKKEFLSHKKHMQRKFQKKFKMENCNLVSTPMECGIKLSKKEEGKIVDPTMFKSLIGSLRYLTSTRQYILYVVGIVSRYMKNLTKTHLMAVKRILRYIKGTQNHGLLYSHSNEFQLSGYSDSDWVGDQKKYKQIFLFYMGDTAFS</sequence>